<sequence>MEEKATPITPGNMTKTDLNNMLQDKNAGKKFKAYIQEYEGNENDENDDESKEQEDNDNAEALALELENTEFMNTSENFTTMVSTIAVDQAQLHHQELLGQSTYHAITQSIPPDAENFMISSWYTLKEFHGIMLDTGAANTSTAGYRQAKAYRKEGMDMQRDLARSLSILVFASVGKDISEYG</sequence>
<feature type="region of interest" description="Disordered" evidence="1">
    <location>
        <begin position="32"/>
        <end position="57"/>
    </location>
</feature>
<feature type="compositionally biased region" description="Acidic residues" evidence="1">
    <location>
        <begin position="39"/>
        <end position="57"/>
    </location>
</feature>
<dbReference type="Proteomes" id="UP000192927">
    <property type="component" value="Unassembled WGS sequence"/>
</dbReference>
<evidence type="ECO:0000256" key="1">
    <source>
        <dbReference type="SAM" id="MobiDB-lite"/>
    </source>
</evidence>
<evidence type="ECO:0000313" key="2">
    <source>
        <dbReference type="EMBL" id="SLM40340.1"/>
    </source>
</evidence>
<reference evidence="3" key="1">
    <citation type="submission" date="2017-03" db="EMBL/GenBank/DDBJ databases">
        <authorList>
            <person name="Sharma R."/>
            <person name="Thines M."/>
        </authorList>
    </citation>
    <scope>NUCLEOTIDE SEQUENCE [LARGE SCALE GENOMIC DNA]</scope>
</reference>
<organism evidence="2 3">
    <name type="scientific">Lasallia pustulata</name>
    <dbReference type="NCBI Taxonomy" id="136370"/>
    <lineage>
        <taxon>Eukaryota</taxon>
        <taxon>Fungi</taxon>
        <taxon>Dikarya</taxon>
        <taxon>Ascomycota</taxon>
        <taxon>Pezizomycotina</taxon>
        <taxon>Lecanoromycetes</taxon>
        <taxon>OSLEUM clade</taxon>
        <taxon>Umbilicariomycetidae</taxon>
        <taxon>Umbilicariales</taxon>
        <taxon>Umbilicariaceae</taxon>
        <taxon>Lasallia</taxon>
    </lineage>
</organism>
<dbReference type="AlphaFoldDB" id="A0A1W5DBI4"/>
<keyword evidence="3" id="KW-1185">Reference proteome</keyword>
<evidence type="ECO:0000313" key="3">
    <source>
        <dbReference type="Proteomes" id="UP000192927"/>
    </source>
</evidence>
<proteinExistence type="predicted"/>
<protein>
    <submittedName>
        <fullName evidence="2">Uncharacterized protein</fullName>
    </submittedName>
</protein>
<accession>A0A1W5DBI4</accession>
<name>A0A1W5DBI4_9LECA</name>
<dbReference type="EMBL" id="FWEW01003666">
    <property type="protein sequence ID" value="SLM40340.1"/>
    <property type="molecule type" value="Genomic_DNA"/>
</dbReference>